<dbReference type="InterPro" id="IPR005025">
    <property type="entry name" value="FMN_Rdtase-like_dom"/>
</dbReference>
<comment type="subcellular location">
    <subcellularLocation>
        <location evidence="2">Cytoplasm</location>
    </subcellularLocation>
</comment>
<gene>
    <name evidence="11" type="ORF">ABK905_02105</name>
</gene>
<evidence type="ECO:0000256" key="2">
    <source>
        <dbReference type="ARBA" id="ARBA00004496"/>
    </source>
</evidence>
<dbReference type="EC" id="1.-.-.-" evidence="11"/>
<evidence type="ECO:0000313" key="11">
    <source>
        <dbReference type="EMBL" id="XBS70116.1"/>
    </source>
</evidence>
<dbReference type="GO" id="GO:0016491">
    <property type="term" value="F:oxidoreductase activity"/>
    <property type="evidence" value="ECO:0007669"/>
    <property type="project" value="UniProtKB-KW"/>
</dbReference>
<comment type="cofactor">
    <cofactor evidence="1">
        <name>FMN</name>
        <dbReference type="ChEBI" id="CHEBI:58210"/>
    </cofactor>
</comment>
<keyword evidence="9" id="KW-0520">NAD</keyword>
<feature type="domain" description="NADPH-dependent FMN reductase-like" evidence="10">
    <location>
        <begin position="15"/>
        <end position="146"/>
    </location>
</feature>
<evidence type="ECO:0000256" key="8">
    <source>
        <dbReference type="ARBA" id="ARBA00023002"/>
    </source>
</evidence>
<evidence type="ECO:0000259" key="10">
    <source>
        <dbReference type="Pfam" id="PF03358"/>
    </source>
</evidence>
<evidence type="ECO:0000256" key="5">
    <source>
        <dbReference type="ARBA" id="ARBA00022630"/>
    </source>
</evidence>
<dbReference type="PANTHER" id="PTHR30543:SF21">
    <property type="entry name" value="NAD(P)H-DEPENDENT FMN REDUCTASE LOT6"/>
    <property type="match status" value="1"/>
</dbReference>
<comment type="subunit">
    <text evidence="3">Homodimer.</text>
</comment>
<protein>
    <submittedName>
        <fullName evidence="11">NAD(P)H-dependent oxidoreductase</fullName>
        <ecNumber evidence="11">1.-.-.-</ecNumber>
    </submittedName>
</protein>
<dbReference type="InterPro" id="IPR050712">
    <property type="entry name" value="NAD(P)H-dep_reductase"/>
</dbReference>
<dbReference type="FunFam" id="3.40.50.360:FF:000052">
    <property type="entry name" value="NAD(P)H-dependent FMN reductase LOT6"/>
    <property type="match status" value="1"/>
</dbReference>
<evidence type="ECO:0000256" key="4">
    <source>
        <dbReference type="ARBA" id="ARBA00022490"/>
    </source>
</evidence>
<organism evidence="11">
    <name type="scientific">Acerihabitans sp. KWT182</name>
    <dbReference type="NCBI Taxonomy" id="3157919"/>
    <lineage>
        <taxon>Bacteria</taxon>
        <taxon>Pseudomonadati</taxon>
        <taxon>Pseudomonadota</taxon>
        <taxon>Gammaproteobacteria</taxon>
        <taxon>Enterobacterales</taxon>
        <taxon>Pectobacteriaceae</taxon>
        <taxon>Acerihabitans</taxon>
    </lineage>
</organism>
<keyword evidence="6" id="KW-0288">FMN</keyword>
<dbReference type="Pfam" id="PF03358">
    <property type="entry name" value="FMN_red"/>
    <property type="match status" value="1"/>
</dbReference>
<evidence type="ECO:0000256" key="7">
    <source>
        <dbReference type="ARBA" id="ARBA00022857"/>
    </source>
</evidence>
<proteinExistence type="predicted"/>
<dbReference type="AlphaFoldDB" id="A0AAU7QCM6"/>
<keyword evidence="7" id="KW-0521">NADP</keyword>
<evidence type="ECO:0000256" key="6">
    <source>
        <dbReference type="ARBA" id="ARBA00022643"/>
    </source>
</evidence>
<dbReference type="EMBL" id="CP157947">
    <property type="protein sequence ID" value="XBS70116.1"/>
    <property type="molecule type" value="Genomic_DNA"/>
</dbReference>
<dbReference type="InterPro" id="IPR029039">
    <property type="entry name" value="Flavoprotein-like_sf"/>
</dbReference>
<keyword evidence="8 11" id="KW-0560">Oxidoreductase</keyword>
<keyword evidence="4" id="KW-0963">Cytoplasm</keyword>
<dbReference type="Gene3D" id="3.40.50.360">
    <property type="match status" value="1"/>
</dbReference>
<dbReference type="GO" id="GO:0010181">
    <property type="term" value="F:FMN binding"/>
    <property type="evidence" value="ECO:0007669"/>
    <property type="project" value="TreeGrafter"/>
</dbReference>
<keyword evidence="5" id="KW-0285">Flavoprotein</keyword>
<evidence type="ECO:0000256" key="9">
    <source>
        <dbReference type="ARBA" id="ARBA00023027"/>
    </source>
</evidence>
<evidence type="ECO:0000256" key="1">
    <source>
        <dbReference type="ARBA" id="ARBA00001917"/>
    </source>
</evidence>
<reference evidence="11" key="1">
    <citation type="submission" date="2024-06" db="EMBL/GenBank/DDBJ databases">
        <authorList>
            <person name="Coelho C."/>
            <person name="Bento M."/>
            <person name="Garcia E."/>
            <person name="Camelo A."/>
            <person name="Brandao I."/>
            <person name="Espirito Santo C."/>
            <person name="Trovao J."/>
            <person name="Verissimo A."/>
            <person name="Costa J."/>
            <person name="Tiago I."/>
        </authorList>
    </citation>
    <scope>NUCLEOTIDE SEQUENCE</scope>
    <source>
        <strain evidence="11">KWT182</strain>
    </source>
</reference>
<evidence type="ECO:0000256" key="3">
    <source>
        <dbReference type="ARBA" id="ARBA00011738"/>
    </source>
</evidence>
<dbReference type="GO" id="GO:0005829">
    <property type="term" value="C:cytosol"/>
    <property type="evidence" value="ECO:0007669"/>
    <property type="project" value="TreeGrafter"/>
</dbReference>
<sequence>MTHRNEQAQRYAPLVLLIMGSVRAGRLCPHIARWVGGIGRQHTDLDYEIVDLTQWPLPLDDEPGIPAAGVYSQAHSRAWSQKINGADAVVFVTPQYNWGYPAALKNAIDHLYREWNGKPAAIISYGGHGGGKCAEQLRQVAAALKMDMAVATSALTLPEDVIRRGVALKPEHDLASYADGVRLLFAELSTKIAATSAAKPSAPK</sequence>
<dbReference type="SUPFAM" id="SSF52218">
    <property type="entry name" value="Flavoproteins"/>
    <property type="match status" value="1"/>
</dbReference>
<dbReference type="PANTHER" id="PTHR30543">
    <property type="entry name" value="CHROMATE REDUCTASE"/>
    <property type="match status" value="1"/>
</dbReference>
<name>A0AAU7QCM6_9GAMM</name>
<accession>A0AAU7QCM6</accession>